<dbReference type="PROSITE" id="PS51257">
    <property type="entry name" value="PROKAR_LIPOPROTEIN"/>
    <property type="match status" value="1"/>
</dbReference>
<gene>
    <name evidence="1" type="ORF">CWM47_21390</name>
</gene>
<protein>
    <recommendedName>
        <fullName evidence="3">Galactose oxidase</fullName>
    </recommendedName>
</protein>
<evidence type="ECO:0008006" key="3">
    <source>
        <dbReference type="Google" id="ProtNLM"/>
    </source>
</evidence>
<evidence type="ECO:0000313" key="2">
    <source>
        <dbReference type="Proteomes" id="UP000232883"/>
    </source>
</evidence>
<dbReference type="EMBL" id="CP025096">
    <property type="protein sequence ID" value="AUD04163.1"/>
    <property type="molecule type" value="Genomic_DNA"/>
</dbReference>
<dbReference type="Proteomes" id="UP000232883">
    <property type="component" value="Chromosome"/>
</dbReference>
<name>A0A2K8Z2R0_9BACT</name>
<sequence>MLFMDKRCLFLPSLYWVLSCVVSLTSVGCSSPDLTVIITADPLTPPQASLVSVQATSATEAELILKITQGLAANAYQLTARRAGGQSLPLLAGDAQSVGNFSLIPLRLSGLTPKETYTFDMRFRFNNQDSIQAIRRYNHRFAGPIWQRLAHAPLDGGDYTAYPVADEFSNLTLGRYAGLNQMQAWQFSSLFNKWNLVNVPLLKMQPRRGIIQFNLFYFGDLHYFYGLGYAINEQASDKYFYYHDMRAKIGTYEGPVIPAYEGENGEVAFFITRDSLTSTDDAYFLTQNGSPAMRSIDANFPQVSRASLPESPGTLATFTVNNIGYVVNQYPNQPIHLWAYNSKTDSWQRRADFPGPMRSRGAGFSLSGKGYFGLGARETSNQGLRDLWQYDPTSDRWQYVTDYPGQGNRYLAVATLKEKVYLGWGYESQETASGVVRQVPCTDWWSFQPR</sequence>
<proteinExistence type="predicted"/>
<keyword evidence="2" id="KW-1185">Reference proteome</keyword>
<organism evidence="1 2">
    <name type="scientific">Spirosoma pollinicola</name>
    <dbReference type="NCBI Taxonomy" id="2057025"/>
    <lineage>
        <taxon>Bacteria</taxon>
        <taxon>Pseudomonadati</taxon>
        <taxon>Bacteroidota</taxon>
        <taxon>Cytophagia</taxon>
        <taxon>Cytophagales</taxon>
        <taxon>Cytophagaceae</taxon>
        <taxon>Spirosoma</taxon>
    </lineage>
</organism>
<reference evidence="1 2" key="1">
    <citation type="submission" date="2017-11" db="EMBL/GenBank/DDBJ databases">
        <title>Taxonomic description and genome sequences of Spirosoma HA7 sp. nov., isolated from pollen microhabitat of Corylus avellana.</title>
        <authorList>
            <person name="Ambika Manirajan B."/>
            <person name="Suarez C."/>
            <person name="Ratering S."/>
            <person name="Geissler-Plaum R."/>
            <person name="Cardinale M."/>
            <person name="Sylvia S."/>
        </authorList>
    </citation>
    <scope>NUCLEOTIDE SEQUENCE [LARGE SCALE GENOMIC DNA]</scope>
    <source>
        <strain evidence="1 2">HA7</strain>
    </source>
</reference>
<dbReference type="SUPFAM" id="SSF117281">
    <property type="entry name" value="Kelch motif"/>
    <property type="match status" value="1"/>
</dbReference>
<dbReference type="KEGG" id="spir:CWM47_21390"/>
<dbReference type="Gene3D" id="2.120.10.80">
    <property type="entry name" value="Kelch-type beta propeller"/>
    <property type="match status" value="1"/>
</dbReference>
<dbReference type="AlphaFoldDB" id="A0A2K8Z2R0"/>
<accession>A0A2K8Z2R0</accession>
<evidence type="ECO:0000313" key="1">
    <source>
        <dbReference type="EMBL" id="AUD04163.1"/>
    </source>
</evidence>
<dbReference type="InterPro" id="IPR015915">
    <property type="entry name" value="Kelch-typ_b-propeller"/>
</dbReference>